<dbReference type="GO" id="GO:0005886">
    <property type="term" value="C:plasma membrane"/>
    <property type="evidence" value="ECO:0007669"/>
    <property type="project" value="UniProtKB-SubCell"/>
</dbReference>
<keyword evidence="11" id="KW-1208">Phospholipid metabolism</keyword>
<dbReference type="InterPro" id="IPR027379">
    <property type="entry name" value="CLS_N"/>
</dbReference>
<organism evidence="15 16">
    <name type="scientific">Candidatus Faeciplasma pullistercoris</name>
    <dbReference type="NCBI Taxonomy" id="2840800"/>
    <lineage>
        <taxon>Bacteria</taxon>
        <taxon>Bacillati</taxon>
        <taxon>Bacillota</taxon>
        <taxon>Clostridia</taxon>
        <taxon>Eubacteriales</taxon>
        <taxon>Oscillospiraceae</taxon>
        <taxon>Oscillospiraceae incertae sedis</taxon>
        <taxon>Candidatus Faeciplasma</taxon>
    </lineage>
</organism>
<evidence type="ECO:0000256" key="5">
    <source>
        <dbReference type="ARBA" id="ARBA00022692"/>
    </source>
</evidence>
<dbReference type="NCBIfam" id="TIGR04265">
    <property type="entry name" value="bac_cardiolipin"/>
    <property type="match status" value="1"/>
</dbReference>
<dbReference type="GO" id="GO:0032049">
    <property type="term" value="P:cardiolipin biosynthetic process"/>
    <property type="evidence" value="ECO:0007669"/>
    <property type="project" value="UniProtKB-UniRule"/>
</dbReference>
<dbReference type="InterPro" id="IPR025202">
    <property type="entry name" value="PLD-like_dom"/>
</dbReference>
<dbReference type="SUPFAM" id="SSF56024">
    <property type="entry name" value="Phospholipase D/nuclease"/>
    <property type="match status" value="2"/>
</dbReference>
<evidence type="ECO:0000256" key="12">
    <source>
        <dbReference type="NCBIfam" id="TIGR04265"/>
    </source>
</evidence>
<comment type="subcellular location">
    <subcellularLocation>
        <location evidence="1">Cell membrane</location>
        <topology evidence="1">Multi-pass membrane protein</topology>
    </subcellularLocation>
</comment>
<evidence type="ECO:0000256" key="10">
    <source>
        <dbReference type="ARBA" id="ARBA00023209"/>
    </source>
</evidence>
<feature type="transmembrane region" description="Helical" evidence="13">
    <location>
        <begin position="12"/>
        <end position="31"/>
    </location>
</feature>
<reference evidence="15" key="1">
    <citation type="submission" date="2020-10" db="EMBL/GenBank/DDBJ databases">
        <authorList>
            <person name="Gilroy R."/>
        </authorList>
    </citation>
    <scope>NUCLEOTIDE SEQUENCE</scope>
    <source>
        <strain evidence="15">CHK33-4379</strain>
    </source>
</reference>
<keyword evidence="6" id="KW-0677">Repeat</keyword>
<gene>
    <name evidence="15" type="primary">cls</name>
    <name evidence="15" type="ORF">IAC39_05835</name>
</gene>
<dbReference type="AlphaFoldDB" id="A0A9D1KKG0"/>
<evidence type="ECO:0000259" key="14">
    <source>
        <dbReference type="PROSITE" id="PS50035"/>
    </source>
</evidence>
<name>A0A9D1KKG0_9FIRM</name>
<protein>
    <recommendedName>
        <fullName evidence="12">Cardiolipin synthase</fullName>
        <ecNumber evidence="12">2.7.8.-</ecNumber>
    </recommendedName>
</protein>
<dbReference type="InterPro" id="IPR001736">
    <property type="entry name" value="PLipase_D/transphosphatidylase"/>
</dbReference>
<keyword evidence="4" id="KW-0808">Transferase</keyword>
<dbReference type="PROSITE" id="PS50035">
    <property type="entry name" value="PLD"/>
    <property type="match status" value="2"/>
</dbReference>
<evidence type="ECO:0000256" key="11">
    <source>
        <dbReference type="ARBA" id="ARBA00023264"/>
    </source>
</evidence>
<keyword evidence="3" id="KW-0444">Lipid biosynthesis</keyword>
<evidence type="ECO:0000256" key="1">
    <source>
        <dbReference type="ARBA" id="ARBA00004651"/>
    </source>
</evidence>
<dbReference type="PANTHER" id="PTHR21248:SF22">
    <property type="entry name" value="PHOSPHOLIPASE D"/>
    <property type="match status" value="1"/>
</dbReference>
<evidence type="ECO:0000256" key="6">
    <source>
        <dbReference type="ARBA" id="ARBA00022737"/>
    </source>
</evidence>
<dbReference type="InterPro" id="IPR022924">
    <property type="entry name" value="Cardiolipin_synthase"/>
</dbReference>
<dbReference type="EC" id="2.7.8.-" evidence="12"/>
<proteinExistence type="predicted"/>
<dbReference type="PANTHER" id="PTHR21248">
    <property type="entry name" value="CARDIOLIPIN SYNTHASE"/>
    <property type="match status" value="1"/>
</dbReference>
<evidence type="ECO:0000313" key="16">
    <source>
        <dbReference type="Proteomes" id="UP000824136"/>
    </source>
</evidence>
<dbReference type="Pfam" id="PF13396">
    <property type="entry name" value="PLDc_N"/>
    <property type="match status" value="1"/>
</dbReference>
<comment type="caution">
    <text evidence="15">The sequence shown here is derived from an EMBL/GenBank/DDBJ whole genome shotgun (WGS) entry which is preliminary data.</text>
</comment>
<evidence type="ECO:0000313" key="15">
    <source>
        <dbReference type="EMBL" id="HIT59210.1"/>
    </source>
</evidence>
<evidence type="ECO:0000256" key="7">
    <source>
        <dbReference type="ARBA" id="ARBA00022989"/>
    </source>
</evidence>
<reference evidence="15" key="2">
    <citation type="journal article" date="2021" name="PeerJ">
        <title>Extensive microbial diversity within the chicken gut microbiome revealed by metagenomics and culture.</title>
        <authorList>
            <person name="Gilroy R."/>
            <person name="Ravi A."/>
            <person name="Getino M."/>
            <person name="Pursley I."/>
            <person name="Horton D.L."/>
            <person name="Alikhan N.F."/>
            <person name="Baker D."/>
            <person name="Gharbi K."/>
            <person name="Hall N."/>
            <person name="Watson M."/>
            <person name="Adriaenssens E.M."/>
            <person name="Foster-Nyarko E."/>
            <person name="Jarju S."/>
            <person name="Secka A."/>
            <person name="Antonio M."/>
            <person name="Oren A."/>
            <person name="Chaudhuri R.R."/>
            <person name="La Ragione R."/>
            <person name="Hildebrand F."/>
            <person name="Pallen M.J."/>
        </authorList>
    </citation>
    <scope>NUCLEOTIDE SEQUENCE</scope>
    <source>
        <strain evidence="15">CHK33-4379</strain>
    </source>
</reference>
<dbReference type="GO" id="GO:0008808">
    <property type="term" value="F:cardiolipin synthase activity"/>
    <property type="evidence" value="ECO:0007669"/>
    <property type="project" value="UniProtKB-UniRule"/>
</dbReference>
<evidence type="ECO:0000256" key="2">
    <source>
        <dbReference type="ARBA" id="ARBA00022475"/>
    </source>
</evidence>
<feature type="domain" description="PLD phosphodiesterase" evidence="14">
    <location>
        <begin position="421"/>
        <end position="448"/>
    </location>
</feature>
<dbReference type="Gene3D" id="3.30.870.10">
    <property type="entry name" value="Endonuclease Chain A"/>
    <property type="match status" value="2"/>
</dbReference>
<dbReference type="SMART" id="SM00155">
    <property type="entry name" value="PLDc"/>
    <property type="match status" value="2"/>
</dbReference>
<evidence type="ECO:0000256" key="8">
    <source>
        <dbReference type="ARBA" id="ARBA00023098"/>
    </source>
</evidence>
<keyword evidence="9 13" id="KW-0472">Membrane</keyword>
<dbReference type="Proteomes" id="UP000824136">
    <property type="component" value="Unassembled WGS sequence"/>
</dbReference>
<keyword evidence="8" id="KW-0443">Lipid metabolism</keyword>
<feature type="transmembrane region" description="Helical" evidence="13">
    <location>
        <begin position="37"/>
        <end position="55"/>
    </location>
</feature>
<dbReference type="EMBL" id="DVLL01000021">
    <property type="protein sequence ID" value="HIT59210.1"/>
    <property type="molecule type" value="Genomic_DNA"/>
</dbReference>
<dbReference type="Pfam" id="PF13091">
    <property type="entry name" value="PLDc_2"/>
    <property type="match status" value="2"/>
</dbReference>
<sequence length="508" mass="58345">MRRFLKFIQSKIFITAVLVLIQLLVLFYFLISLTNNFVWYYVIGLILSVITVLDISSEPMNPSFKLTWIIAAMLFPLCGVPLYLIFAKSKQSYRIGKRFKSYKQMMRNAMRSTSDPLPEIEKDDPETARQMKYLQKYAYAPVYCNTETKYFPSGEEFYSDILRALTKAEKFIFMEYFIIEPGKMFDGILDILKKKISEGIEVRLMYDDLGTIQKLPKGYDRYLESLGIRVSVFNRVSPSLDTFLNYRDHRKILVIDGRVAFTGGINLADEYINAVERFGHWKDSGIMIKGDGVIKMTETFLQLWHFSRGESKIDYAEYSSDLLCEPDGYVQPFADGPSTDELICELAYIGLINCATKTLYVTTPYLILDNEMTTALRHAAMSGVDVRIITPSIPDKKMVFAVTRSNYRELLNAGVRIFEYTPGFIHAKSVTADSKVCIVGTANFDFRSFYLHFENCILAYKSKCVAQVEEDFLETQSKSKEITIEQLNKRGPVYAFVQAVLKIFSPLM</sequence>
<evidence type="ECO:0000256" key="9">
    <source>
        <dbReference type="ARBA" id="ARBA00023136"/>
    </source>
</evidence>
<evidence type="ECO:0000256" key="3">
    <source>
        <dbReference type="ARBA" id="ARBA00022516"/>
    </source>
</evidence>
<accession>A0A9D1KKG0</accession>
<keyword evidence="2" id="KW-1003">Cell membrane</keyword>
<feature type="transmembrane region" description="Helical" evidence="13">
    <location>
        <begin position="67"/>
        <end position="86"/>
    </location>
</feature>
<keyword evidence="10" id="KW-0594">Phospholipid biosynthesis</keyword>
<dbReference type="CDD" id="cd09154">
    <property type="entry name" value="PLDc_SMU_988_like_1"/>
    <property type="match status" value="1"/>
</dbReference>
<evidence type="ECO:0000256" key="4">
    <source>
        <dbReference type="ARBA" id="ARBA00022679"/>
    </source>
</evidence>
<keyword evidence="7 13" id="KW-1133">Transmembrane helix</keyword>
<feature type="domain" description="PLD phosphodiesterase" evidence="14">
    <location>
        <begin position="244"/>
        <end position="271"/>
    </location>
</feature>
<dbReference type="CDD" id="cd09160">
    <property type="entry name" value="PLDc_SMU_988_like_2"/>
    <property type="match status" value="1"/>
</dbReference>
<evidence type="ECO:0000256" key="13">
    <source>
        <dbReference type="SAM" id="Phobius"/>
    </source>
</evidence>
<keyword evidence="5 13" id="KW-0812">Transmembrane</keyword>